<dbReference type="Proteomes" id="UP000059680">
    <property type="component" value="Chromosome 9"/>
</dbReference>
<dbReference type="Gramene" id="Os09t0130500-01">
    <property type="protein sequence ID" value="Os09t0130500-01"/>
    <property type="gene ID" value="Os09g0130500"/>
</dbReference>
<dbReference type="SMR" id="A0A0P0XK52"/>
<dbReference type="AlphaFoldDB" id="A0A0P0XK52"/>
<feature type="non-terminal residue" evidence="1">
    <location>
        <position position="1"/>
    </location>
</feature>
<dbReference type="PaxDb" id="39947-A0A0P0XK52"/>
<evidence type="ECO:0000313" key="1">
    <source>
        <dbReference type="EMBL" id="BAT06936.1"/>
    </source>
</evidence>
<name>A0A0P0XK52_ORYSJ</name>
<reference evidence="1 2" key="3">
    <citation type="journal article" date="2013" name="Rice">
        <title>Improvement of the Oryza sativa Nipponbare reference genome using next generation sequence and optical map data.</title>
        <authorList>
            <person name="Kawahara Y."/>
            <person name="de la Bastide M."/>
            <person name="Hamilton J.P."/>
            <person name="Kanamori H."/>
            <person name="McCombie W.R."/>
            <person name="Ouyang S."/>
            <person name="Schwartz D.C."/>
            <person name="Tanaka T."/>
            <person name="Wu J."/>
            <person name="Zhou S."/>
            <person name="Childs K.L."/>
            <person name="Davidson R.M."/>
            <person name="Lin H."/>
            <person name="Quesada-Ocampo L."/>
            <person name="Vaillancourt B."/>
            <person name="Sakai H."/>
            <person name="Lee S.S."/>
            <person name="Kim J."/>
            <person name="Numa H."/>
            <person name="Itoh T."/>
            <person name="Buell C.R."/>
            <person name="Matsumoto T."/>
        </authorList>
    </citation>
    <scope>NUCLEOTIDE SEQUENCE [LARGE SCALE GENOMIC DNA]</scope>
    <source>
        <strain evidence="2">cv. Nipponbare</strain>
    </source>
</reference>
<reference evidence="1 2" key="2">
    <citation type="journal article" date="2013" name="Plant Cell Physiol.">
        <title>Rice Annotation Project Database (RAP-DB): an integrative and interactive database for rice genomics.</title>
        <authorList>
            <person name="Sakai H."/>
            <person name="Lee S.S."/>
            <person name="Tanaka T."/>
            <person name="Numa H."/>
            <person name="Kim J."/>
            <person name="Kawahara Y."/>
            <person name="Wakimoto H."/>
            <person name="Yang C.C."/>
            <person name="Iwamoto M."/>
            <person name="Abe T."/>
            <person name="Yamada Y."/>
            <person name="Muto A."/>
            <person name="Inokuchi H."/>
            <person name="Ikemura T."/>
            <person name="Matsumoto T."/>
            <person name="Sasaki T."/>
            <person name="Itoh T."/>
        </authorList>
    </citation>
    <scope>NUCLEOTIDE SEQUENCE [LARGE SCALE GENOMIC DNA]</scope>
    <source>
        <strain evidence="2">cv. Nipponbare</strain>
    </source>
</reference>
<evidence type="ECO:0000313" key="2">
    <source>
        <dbReference type="Proteomes" id="UP000059680"/>
    </source>
</evidence>
<dbReference type="InParanoid" id="A0A0P0XK52"/>
<accession>A0A0P0XK52</accession>
<gene>
    <name evidence="1" type="ordered locus">Os09g0130500</name>
    <name evidence="1" type="ORF">OSNPB_090130500</name>
</gene>
<reference evidence="2" key="1">
    <citation type="journal article" date="2005" name="Nature">
        <title>The map-based sequence of the rice genome.</title>
        <authorList>
            <consortium name="International rice genome sequencing project (IRGSP)"/>
            <person name="Matsumoto T."/>
            <person name="Wu J."/>
            <person name="Kanamori H."/>
            <person name="Katayose Y."/>
            <person name="Fujisawa M."/>
            <person name="Namiki N."/>
            <person name="Mizuno H."/>
            <person name="Yamamoto K."/>
            <person name="Antonio B.A."/>
            <person name="Baba T."/>
            <person name="Sakata K."/>
            <person name="Nagamura Y."/>
            <person name="Aoki H."/>
            <person name="Arikawa K."/>
            <person name="Arita K."/>
            <person name="Bito T."/>
            <person name="Chiden Y."/>
            <person name="Fujitsuka N."/>
            <person name="Fukunaka R."/>
            <person name="Hamada M."/>
            <person name="Harada C."/>
            <person name="Hayashi A."/>
            <person name="Hijishita S."/>
            <person name="Honda M."/>
            <person name="Hosokawa S."/>
            <person name="Ichikawa Y."/>
            <person name="Idonuma A."/>
            <person name="Iijima M."/>
            <person name="Ikeda M."/>
            <person name="Ikeno M."/>
            <person name="Ito K."/>
            <person name="Ito S."/>
            <person name="Ito T."/>
            <person name="Ito Y."/>
            <person name="Ito Y."/>
            <person name="Iwabuchi A."/>
            <person name="Kamiya K."/>
            <person name="Karasawa W."/>
            <person name="Kurita K."/>
            <person name="Katagiri S."/>
            <person name="Kikuta A."/>
            <person name="Kobayashi H."/>
            <person name="Kobayashi N."/>
            <person name="Machita K."/>
            <person name="Maehara T."/>
            <person name="Masukawa M."/>
            <person name="Mizubayashi T."/>
            <person name="Mukai Y."/>
            <person name="Nagasaki H."/>
            <person name="Nagata Y."/>
            <person name="Naito S."/>
            <person name="Nakashima M."/>
            <person name="Nakama Y."/>
            <person name="Nakamichi Y."/>
            <person name="Nakamura M."/>
            <person name="Meguro A."/>
            <person name="Negishi M."/>
            <person name="Ohta I."/>
            <person name="Ohta T."/>
            <person name="Okamoto M."/>
            <person name="Ono N."/>
            <person name="Saji S."/>
            <person name="Sakaguchi M."/>
            <person name="Sakai K."/>
            <person name="Shibata M."/>
            <person name="Shimokawa T."/>
            <person name="Song J."/>
            <person name="Takazaki Y."/>
            <person name="Terasawa K."/>
            <person name="Tsugane M."/>
            <person name="Tsuji K."/>
            <person name="Ueda S."/>
            <person name="Waki K."/>
            <person name="Yamagata H."/>
            <person name="Yamamoto M."/>
            <person name="Yamamoto S."/>
            <person name="Yamane H."/>
            <person name="Yoshiki S."/>
            <person name="Yoshihara R."/>
            <person name="Yukawa K."/>
            <person name="Zhong H."/>
            <person name="Yano M."/>
            <person name="Yuan Q."/>
            <person name="Ouyang S."/>
            <person name="Liu J."/>
            <person name="Jones K.M."/>
            <person name="Gansberger K."/>
            <person name="Moffat K."/>
            <person name="Hill J."/>
            <person name="Bera J."/>
            <person name="Fadrosh D."/>
            <person name="Jin S."/>
            <person name="Johri S."/>
            <person name="Kim M."/>
            <person name="Overton L."/>
            <person name="Reardon M."/>
            <person name="Tsitrin T."/>
            <person name="Vuong H."/>
            <person name="Weaver B."/>
            <person name="Ciecko A."/>
            <person name="Tallon L."/>
            <person name="Jackson J."/>
            <person name="Pai G."/>
            <person name="Aken S.V."/>
            <person name="Utterback T."/>
            <person name="Reidmuller S."/>
            <person name="Feldblyum T."/>
            <person name="Hsiao J."/>
            <person name="Zismann V."/>
            <person name="Iobst S."/>
            <person name="de Vazeille A.R."/>
            <person name="Buell C.R."/>
            <person name="Ying K."/>
            <person name="Li Y."/>
            <person name="Lu T."/>
            <person name="Huang Y."/>
            <person name="Zhao Q."/>
            <person name="Feng Q."/>
            <person name="Zhang L."/>
            <person name="Zhu J."/>
            <person name="Weng Q."/>
            <person name="Mu J."/>
            <person name="Lu Y."/>
            <person name="Fan D."/>
            <person name="Liu Y."/>
            <person name="Guan J."/>
            <person name="Zhang Y."/>
            <person name="Yu S."/>
            <person name="Liu X."/>
            <person name="Zhang Y."/>
            <person name="Hong G."/>
            <person name="Han B."/>
            <person name="Choisne N."/>
            <person name="Demange N."/>
            <person name="Orjeda G."/>
            <person name="Samain S."/>
            <person name="Cattolico L."/>
            <person name="Pelletier E."/>
            <person name="Couloux A."/>
            <person name="Segurens B."/>
            <person name="Wincker P."/>
            <person name="D'Hont A."/>
            <person name="Scarpelli C."/>
            <person name="Weissenbach J."/>
            <person name="Salanoubat M."/>
            <person name="Quetier F."/>
            <person name="Yu Y."/>
            <person name="Kim H.R."/>
            <person name="Rambo T."/>
            <person name="Currie J."/>
            <person name="Collura K."/>
            <person name="Luo M."/>
            <person name="Yang T."/>
            <person name="Ammiraju J.S.S."/>
            <person name="Engler F."/>
            <person name="Soderlund C."/>
            <person name="Wing R.A."/>
            <person name="Palmer L.E."/>
            <person name="de la Bastide M."/>
            <person name="Spiegel L."/>
            <person name="Nascimento L."/>
            <person name="Zutavern T."/>
            <person name="O'Shaughnessy A."/>
            <person name="Dike S."/>
            <person name="Dedhia N."/>
            <person name="Preston R."/>
            <person name="Balija V."/>
            <person name="McCombie W.R."/>
            <person name="Chow T."/>
            <person name="Chen H."/>
            <person name="Chung M."/>
            <person name="Chen C."/>
            <person name="Shaw J."/>
            <person name="Wu H."/>
            <person name="Hsiao K."/>
            <person name="Chao Y."/>
            <person name="Chu M."/>
            <person name="Cheng C."/>
            <person name="Hour A."/>
            <person name="Lee P."/>
            <person name="Lin S."/>
            <person name="Lin Y."/>
            <person name="Liou J."/>
            <person name="Liu S."/>
            <person name="Hsing Y."/>
            <person name="Raghuvanshi S."/>
            <person name="Mohanty A."/>
            <person name="Bharti A.K."/>
            <person name="Gaur A."/>
            <person name="Gupta V."/>
            <person name="Kumar D."/>
            <person name="Ravi V."/>
            <person name="Vij S."/>
            <person name="Kapur A."/>
            <person name="Khurana P."/>
            <person name="Khurana P."/>
            <person name="Khurana J.P."/>
            <person name="Tyagi A.K."/>
            <person name="Gaikwad K."/>
            <person name="Singh A."/>
            <person name="Dalal V."/>
            <person name="Srivastava S."/>
            <person name="Dixit A."/>
            <person name="Pal A.K."/>
            <person name="Ghazi I.A."/>
            <person name="Yadav M."/>
            <person name="Pandit A."/>
            <person name="Bhargava A."/>
            <person name="Sureshbabu K."/>
            <person name="Batra K."/>
            <person name="Sharma T.R."/>
            <person name="Mohapatra T."/>
            <person name="Singh N.K."/>
            <person name="Messing J."/>
            <person name="Nelson A.B."/>
            <person name="Fuks G."/>
            <person name="Kavchok S."/>
            <person name="Keizer G."/>
            <person name="Linton E."/>
            <person name="Llaca V."/>
            <person name="Song R."/>
            <person name="Tanyolac B."/>
            <person name="Young S."/>
            <person name="Ho-Il K."/>
            <person name="Hahn J.H."/>
            <person name="Sangsakoo G."/>
            <person name="Vanavichit A."/>
            <person name="de Mattos Luiz.A.T."/>
            <person name="Zimmer P.D."/>
            <person name="Malone G."/>
            <person name="Dellagostin O."/>
            <person name="de Oliveira A.C."/>
            <person name="Bevan M."/>
            <person name="Bancroft I."/>
            <person name="Minx P."/>
            <person name="Cordum H."/>
            <person name="Wilson R."/>
            <person name="Cheng Z."/>
            <person name="Jin W."/>
            <person name="Jiang J."/>
            <person name="Leong S.A."/>
            <person name="Iwama H."/>
            <person name="Gojobori T."/>
            <person name="Itoh T."/>
            <person name="Niimura Y."/>
            <person name="Fujii Y."/>
            <person name="Habara T."/>
            <person name="Sakai H."/>
            <person name="Sato Y."/>
            <person name="Wilson G."/>
            <person name="Kumar K."/>
            <person name="McCouch S."/>
            <person name="Juretic N."/>
            <person name="Hoen D."/>
            <person name="Wright S."/>
            <person name="Bruskiewich R."/>
            <person name="Bureau T."/>
            <person name="Miyao A."/>
            <person name="Hirochika H."/>
            <person name="Nishikawa T."/>
            <person name="Kadowaki K."/>
            <person name="Sugiura M."/>
            <person name="Burr B."/>
            <person name="Sasaki T."/>
        </authorList>
    </citation>
    <scope>NUCLEOTIDE SEQUENCE [LARGE SCALE GENOMIC DNA]</scope>
    <source>
        <strain evidence="2">cv. Nipponbare</strain>
    </source>
</reference>
<proteinExistence type="predicted"/>
<protein>
    <submittedName>
        <fullName evidence="1">Os09g0130500 protein</fullName>
    </submittedName>
</protein>
<sequence>GNLSQALSAAVWVYRQRIEGRGKREKSVENGLVPH</sequence>
<organism evidence="1 2">
    <name type="scientific">Oryza sativa subsp. japonica</name>
    <name type="common">Rice</name>
    <dbReference type="NCBI Taxonomy" id="39947"/>
    <lineage>
        <taxon>Eukaryota</taxon>
        <taxon>Viridiplantae</taxon>
        <taxon>Streptophyta</taxon>
        <taxon>Embryophyta</taxon>
        <taxon>Tracheophyta</taxon>
        <taxon>Spermatophyta</taxon>
        <taxon>Magnoliopsida</taxon>
        <taxon>Liliopsida</taxon>
        <taxon>Poales</taxon>
        <taxon>Poaceae</taxon>
        <taxon>BOP clade</taxon>
        <taxon>Oryzoideae</taxon>
        <taxon>Oryzeae</taxon>
        <taxon>Oryzinae</taxon>
        <taxon>Oryza</taxon>
        <taxon>Oryza sativa</taxon>
    </lineage>
</organism>
<keyword evidence="2" id="KW-1185">Reference proteome</keyword>
<dbReference type="EMBL" id="AP014965">
    <property type="protein sequence ID" value="BAT06936.1"/>
    <property type="molecule type" value="Genomic_DNA"/>
</dbReference>